<keyword evidence="3" id="KW-0560">Oxidoreductase</keyword>
<dbReference type="Pfam" id="PF00067">
    <property type="entry name" value="p450"/>
    <property type="match status" value="1"/>
</dbReference>
<dbReference type="InterPro" id="IPR036396">
    <property type="entry name" value="Cyt_P450_sf"/>
</dbReference>
<accession>A0ABR3S5L2</accession>
<evidence type="ECO:0008006" key="9">
    <source>
        <dbReference type="Google" id="ProtNLM"/>
    </source>
</evidence>
<dbReference type="Gene3D" id="1.10.630.10">
    <property type="entry name" value="Cytochrome P450"/>
    <property type="match status" value="1"/>
</dbReference>
<keyword evidence="2" id="KW-0479">Metal-binding</keyword>
<evidence type="ECO:0000256" key="3">
    <source>
        <dbReference type="ARBA" id="ARBA00023002"/>
    </source>
</evidence>
<dbReference type="InterPro" id="IPR001128">
    <property type="entry name" value="Cyt_P450"/>
</dbReference>
<dbReference type="InterPro" id="IPR050364">
    <property type="entry name" value="Cytochrome_P450_fung"/>
</dbReference>
<keyword evidence="4" id="KW-0408">Iron</keyword>
<feature type="transmembrane region" description="Helical" evidence="6">
    <location>
        <begin position="12"/>
        <end position="29"/>
    </location>
</feature>
<organism evidence="7 8">
    <name type="scientific">Paraconiothyrium brasiliense</name>
    <dbReference type="NCBI Taxonomy" id="300254"/>
    <lineage>
        <taxon>Eukaryota</taxon>
        <taxon>Fungi</taxon>
        <taxon>Dikarya</taxon>
        <taxon>Ascomycota</taxon>
        <taxon>Pezizomycotina</taxon>
        <taxon>Dothideomycetes</taxon>
        <taxon>Pleosporomycetidae</taxon>
        <taxon>Pleosporales</taxon>
        <taxon>Massarineae</taxon>
        <taxon>Didymosphaeriaceae</taxon>
        <taxon>Paraconiothyrium</taxon>
    </lineage>
</organism>
<gene>
    <name evidence="7" type="ORF">SLS60_000213</name>
</gene>
<dbReference type="PANTHER" id="PTHR46300:SF2">
    <property type="entry name" value="CYTOCHROME P450 MONOOXYGENASE ALNH-RELATED"/>
    <property type="match status" value="1"/>
</dbReference>
<dbReference type="Proteomes" id="UP001521785">
    <property type="component" value="Unassembled WGS sequence"/>
</dbReference>
<comment type="similarity">
    <text evidence="1">Belongs to the cytochrome P450 family.</text>
</comment>
<dbReference type="InterPro" id="IPR002401">
    <property type="entry name" value="Cyt_P450_E_grp-I"/>
</dbReference>
<evidence type="ECO:0000256" key="2">
    <source>
        <dbReference type="ARBA" id="ARBA00022723"/>
    </source>
</evidence>
<evidence type="ECO:0000256" key="4">
    <source>
        <dbReference type="ARBA" id="ARBA00023004"/>
    </source>
</evidence>
<evidence type="ECO:0000256" key="5">
    <source>
        <dbReference type="ARBA" id="ARBA00023033"/>
    </source>
</evidence>
<dbReference type="EMBL" id="JAKJXO020000001">
    <property type="protein sequence ID" value="KAL1611990.1"/>
    <property type="molecule type" value="Genomic_DNA"/>
</dbReference>
<evidence type="ECO:0000313" key="7">
    <source>
        <dbReference type="EMBL" id="KAL1611990.1"/>
    </source>
</evidence>
<reference evidence="7 8" key="1">
    <citation type="submission" date="2024-02" db="EMBL/GenBank/DDBJ databases">
        <title>De novo assembly and annotation of 12 fungi associated with fruit tree decline syndrome in Ontario, Canada.</title>
        <authorList>
            <person name="Sulman M."/>
            <person name="Ellouze W."/>
            <person name="Ilyukhin E."/>
        </authorList>
    </citation>
    <scope>NUCLEOTIDE SEQUENCE [LARGE SCALE GENOMIC DNA]</scope>
    <source>
        <strain evidence="7 8">M42-189</strain>
    </source>
</reference>
<protein>
    <recommendedName>
        <fullName evidence="9">Cytochrome P450</fullName>
    </recommendedName>
</protein>
<dbReference type="CDD" id="cd11065">
    <property type="entry name" value="CYP64-like"/>
    <property type="match status" value="1"/>
</dbReference>
<comment type="caution">
    <text evidence="7">The sequence shown here is derived from an EMBL/GenBank/DDBJ whole genome shotgun (WGS) entry which is preliminary data.</text>
</comment>
<evidence type="ECO:0000256" key="1">
    <source>
        <dbReference type="ARBA" id="ARBA00010617"/>
    </source>
</evidence>
<keyword evidence="6" id="KW-0472">Membrane</keyword>
<keyword evidence="6" id="KW-0812">Transmembrane</keyword>
<name>A0ABR3S5L2_9PLEO</name>
<evidence type="ECO:0000313" key="8">
    <source>
        <dbReference type="Proteomes" id="UP001521785"/>
    </source>
</evidence>
<keyword evidence="6" id="KW-1133">Transmembrane helix</keyword>
<dbReference type="SUPFAM" id="SSF48264">
    <property type="entry name" value="Cytochrome P450"/>
    <property type="match status" value="1"/>
</dbReference>
<evidence type="ECO:0000256" key="6">
    <source>
        <dbReference type="SAM" id="Phobius"/>
    </source>
</evidence>
<keyword evidence="8" id="KW-1185">Reference proteome</keyword>
<keyword evidence="5" id="KW-0503">Monooxygenase</keyword>
<dbReference type="PRINTS" id="PR00463">
    <property type="entry name" value="EP450I"/>
</dbReference>
<dbReference type="PANTHER" id="PTHR46300">
    <property type="entry name" value="P450, PUTATIVE (EUROFUNG)-RELATED-RELATED"/>
    <property type="match status" value="1"/>
</dbReference>
<proteinExistence type="inferred from homology"/>
<sequence length="510" mass="58913">MATRDFLLSRHALLSLIFLIIAVVYYVSFKAKGRYKYPPGPRGLPIFGNLFQLPPSYPGPQLAKWSEQYGELFTLQLGSTKWVFLNSMKAARELLDQRGKLYISRPDFAITQDVLSGGNRIVMMPYSQRWRNLRKIMHQLLMASNSDTYKPFQEVESKALIWELLHRPSEFYLHGARYANSVIFSVVFGRRTSMRDENVKLLFSTIDDFMDSQKSPSASLIEQFPWVARKLPKQLQWWRPRAERVFKKTVGVYASFLDDLERRVQAGQDPQCFARDMGILASKYDFDDAQKYFCAGSIIEAGSDTTRNQINILLAAAAKYPAWVKTAQEHLDKVCGNAERLPGFEDYENLPYIVAVIKESLRWRPNLTASGTPRTLIEDDSYKGYNFEKGTVVTYNHFSICHDEREFPENEKFKPERFMNEDLYDLLKGHIGFGAGWHLATRNMFIAFSRILYCFEFAEYADAPIDDYHIDPLAHYHSPFKIKIAPRSPGHISLIEKECEQLGKELEMLA</sequence>